<feature type="region of interest" description="Disordered" evidence="2">
    <location>
        <begin position="29"/>
        <end position="63"/>
    </location>
</feature>
<keyword evidence="1" id="KW-0175">Coiled coil</keyword>
<feature type="region of interest" description="Disordered" evidence="2">
    <location>
        <begin position="698"/>
        <end position="718"/>
    </location>
</feature>
<keyword evidence="3" id="KW-0812">Transmembrane</keyword>
<proteinExistence type="predicted"/>
<evidence type="ECO:0008006" key="6">
    <source>
        <dbReference type="Google" id="ProtNLM"/>
    </source>
</evidence>
<reference evidence="4 5" key="1">
    <citation type="submission" date="2019-02" db="EMBL/GenBank/DDBJ databases">
        <title>Haloarcula mannanilyticum sp. nov., a mannan degrading haloarchaeon isolated from commercial salt.</title>
        <authorList>
            <person name="Enomoto S."/>
            <person name="Shimane Y."/>
            <person name="Kamekura M."/>
            <person name="Ito T."/>
            <person name="Moriya O."/>
            <person name="Ihara K."/>
            <person name="Takahashi-Ando N."/>
            <person name="Fukushima Y."/>
            <person name="Yoshida Y."/>
            <person name="Usama R."/>
            <person name="Takai K."/>
            <person name="Minegishi H."/>
        </authorList>
    </citation>
    <scope>NUCLEOTIDE SEQUENCE [LARGE SCALE GENOMIC DNA]</scope>
    <source>
        <strain evidence="4 5">MD130-1</strain>
    </source>
</reference>
<dbReference type="EMBL" id="BIXZ01000001">
    <property type="protein sequence ID" value="GCF12112.1"/>
    <property type="molecule type" value="Genomic_DNA"/>
</dbReference>
<evidence type="ECO:0000256" key="2">
    <source>
        <dbReference type="SAM" id="MobiDB-lite"/>
    </source>
</evidence>
<keyword evidence="3" id="KW-1133">Transmembrane helix</keyword>
<evidence type="ECO:0000313" key="5">
    <source>
        <dbReference type="Proteomes" id="UP000304382"/>
    </source>
</evidence>
<dbReference type="AlphaFoldDB" id="A0A4C2ECS0"/>
<feature type="transmembrane region" description="Helical" evidence="3">
    <location>
        <begin position="562"/>
        <end position="582"/>
    </location>
</feature>
<feature type="region of interest" description="Disordered" evidence="2">
    <location>
        <begin position="590"/>
        <end position="612"/>
    </location>
</feature>
<protein>
    <recommendedName>
        <fullName evidence="6">DUF4129 domain-containing protein</fullName>
    </recommendedName>
</protein>
<feature type="coiled-coil region" evidence="1">
    <location>
        <begin position="128"/>
        <end position="162"/>
    </location>
</feature>
<organism evidence="4 5">
    <name type="scientific">Haloarcula mannanilytica</name>
    <dbReference type="NCBI Taxonomy" id="2509225"/>
    <lineage>
        <taxon>Archaea</taxon>
        <taxon>Methanobacteriati</taxon>
        <taxon>Methanobacteriota</taxon>
        <taxon>Stenosarchaea group</taxon>
        <taxon>Halobacteria</taxon>
        <taxon>Halobacteriales</taxon>
        <taxon>Haloarculaceae</taxon>
        <taxon>Haloarcula</taxon>
    </lineage>
</organism>
<comment type="caution">
    <text evidence="4">The sequence shown here is derived from an EMBL/GenBank/DDBJ whole genome shotgun (WGS) entry which is preliminary data.</text>
</comment>
<keyword evidence="5" id="KW-1185">Reference proteome</keyword>
<evidence type="ECO:0000256" key="3">
    <source>
        <dbReference type="SAM" id="Phobius"/>
    </source>
</evidence>
<evidence type="ECO:0000256" key="1">
    <source>
        <dbReference type="SAM" id="Coils"/>
    </source>
</evidence>
<accession>A0A4C2ECS0</accession>
<sequence length="718" mass="76172">MFQSQSWAVLVTLAVVGLTAGAGGVTAMQADDGGSDMNLQVETPTDDNETQQENPDSVSDGEYSDETAAWLARTMGSQLENSSIALSNQQYDRARSVLGDDYDERLEQYVEVAGDTSSETDDTAAREFEAARGNQQNFTNEVQRYRQQYAAYQAARENGNEREARITARAMERTAANISDSSQRLNRNFEQIENTTSVDLSNGQGEINETTENITATQSAVREETLVGTTLTVQAIDQTASFSDPGTISGQIQTENGSVIADEPVELRVGNRTRTVQTDSNGTFETQYRPRSVGLGPQSVPVEYIPSADSVYLTDNASFTITVQQVTPDVTNDISPEAVGYGDRLDVSVSVAVNSTGVSDIPVEFLVGDAVVARTTTGPNGTVTAAVQVPASVDDGDRQVVARIPYQDRAIAGSQSEHPVVVVETETTLSVSASRTDNGIVARGQLQTAAGDPVADRPVQIQAGDGEAQVVETTQNGSFQTVVADPQTGESVTVTATYTEPRSNLGNATATATVAAGTGGGNPPVGSGSDRDILIDTLLGILFGSDENPGIGFGNGVIGYSWLPVLGGGLALIVVGASWFVVARFNQTQDTDTTASVETADPPSTEPDKPPTILDDAGPTFEERIETYLDSGNYDAATVLAYTAVHDELVTKNGIDEGTTHWELLRESREHGVPEDQVADIETVVEAFEMAAFAPTSVEPSRAQAAVERAQDFQADSR</sequence>
<feature type="compositionally biased region" description="Basic and acidic residues" evidence="2">
    <location>
        <begin position="709"/>
        <end position="718"/>
    </location>
</feature>
<keyword evidence="3" id="KW-0472">Membrane</keyword>
<name>A0A4C2ECS0_9EURY</name>
<evidence type="ECO:0000313" key="4">
    <source>
        <dbReference type="EMBL" id="GCF12112.1"/>
    </source>
</evidence>
<gene>
    <name evidence="4" type="ORF">Harman_00470</name>
</gene>
<dbReference type="Proteomes" id="UP000304382">
    <property type="component" value="Unassembled WGS sequence"/>
</dbReference>